<reference evidence="2 4" key="1">
    <citation type="journal article" date="2017" name="Nature">
        <title>The sunflower genome provides insights into oil metabolism, flowering and Asterid evolution.</title>
        <authorList>
            <person name="Badouin H."/>
            <person name="Gouzy J."/>
            <person name="Grassa C.J."/>
            <person name="Murat F."/>
            <person name="Staton S.E."/>
            <person name="Cottret L."/>
            <person name="Lelandais-Briere C."/>
            <person name="Owens G.L."/>
            <person name="Carrere S."/>
            <person name="Mayjonade B."/>
            <person name="Legrand L."/>
            <person name="Gill N."/>
            <person name="Kane N.C."/>
            <person name="Bowers J.E."/>
            <person name="Hubner S."/>
            <person name="Bellec A."/>
            <person name="Berard A."/>
            <person name="Berges H."/>
            <person name="Blanchet N."/>
            <person name="Boniface M.C."/>
            <person name="Brunel D."/>
            <person name="Catrice O."/>
            <person name="Chaidir N."/>
            <person name="Claudel C."/>
            <person name="Donnadieu C."/>
            <person name="Faraut T."/>
            <person name="Fievet G."/>
            <person name="Helmstetter N."/>
            <person name="King M."/>
            <person name="Knapp S.J."/>
            <person name="Lai Z."/>
            <person name="Le Paslier M.C."/>
            <person name="Lippi Y."/>
            <person name="Lorenzon L."/>
            <person name="Mandel J.R."/>
            <person name="Marage G."/>
            <person name="Marchand G."/>
            <person name="Marquand E."/>
            <person name="Bret-Mestries E."/>
            <person name="Morien E."/>
            <person name="Nambeesan S."/>
            <person name="Nguyen T."/>
            <person name="Pegot-Espagnet P."/>
            <person name="Pouilly N."/>
            <person name="Raftis F."/>
            <person name="Sallet E."/>
            <person name="Schiex T."/>
            <person name="Thomas J."/>
            <person name="Vandecasteele C."/>
            <person name="Vares D."/>
            <person name="Vear F."/>
            <person name="Vautrin S."/>
            <person name="Crespi M."/>
            <person name="Mangin B."/>
            <person name="Burke J.M."/>
            <person name="Salse J."/>
            <person name="Munos S."/>
            <person name="Vincourt P."/>
            <person name="Rieseberg L.H."/>
            <person name="Langlade N.B."/>
        </authorList>
    </citation>
    <scope>NUCLEOTIDE SEQUENCE [LARGE SCALE GENOMIC DNA]</scope>
    <source>
        <strain evidence="4">cv. SF193</strain>
        <tissue evidence="2">Leaves</tissue>
    </source>
</reference>
<reference evidence="2" key="3">
    <citation type="submission" date="2020-06" db="EMBL/GenBank/DDBJ databases">
        <title>Helianthus annuus Genome sequencing and assembly Release 2.</title>
        <authorList>
            <person name="Gouzy J."/>
            <person name="Langlade N."/>
            <person name="Munos S."/>
        </authorList>
    </citation>
    <scope>NUCLEOTIDE SEQUENCE</scope>
    <source>
        <tissue evidence="2">Leaves</tissue>
    </source>
</reference>
<sequence length="80" mass="9082">MAFRIPIRILVRHHQLLSLNELASRSNELLFDVAAQSPTHYGCYVMLVFMTNVVLVFIQLHQLHCATEEIGGYQIDQLGG</sequence>
<gene>
    <name evidence="3" type="ORF">HannXRQ_Chr10g0300501</name>
    <name evidence="2" type="ORF">HanXRQr2_Chr04g0160421</name>
</gene>
<evidence type="ECO:0000256" key="1">
    <source>
        <dbReference type="SAM" id="Phobius"/>
    </source>
</evidence>
<proteinExistence type="predicted"/>
<accession>A0A251TKE1</accession>
<dbReference type="EMBL" id="CM007899">
    <property type="protein sequence ID" value="OTG11597.1"/>
    <property type="molecule type" value="Genomic_DNA"/>
</dbReference>
<dbReference type="Gramene" id="mRNA:HanXRQr2_Chr04g0160421">
    <property type="protein sequence ID" value="mRNA:HanXRQr2_Chr04g0160421"/>
    <property type="gene ID" value="HanXRQr2_Chr04g0160421"/>
</dbReference>
<protein>
    <submittedName>
        <fullName evidence="3">Uncharacterized protein</fullName>
    </submittedName>
</protein>
<feature type="transmembrane region" description="Helical" evidence="1">
    <location>
        <begin position="39"/>
        <end position="58"/>
    </location>
</feature>
<keyword evidence="1" id="KW-1133">Transmembrane helix</keyword>
<evidence type="ECO:0000313" key="4">
    <source>
        <dbReference type="Proteomes" id="UP000215914"/>
    </source>
</evidence>
<dbReference type="InParanoid" id="A0A251TKE1"/>
<keyword evidence="1" id="KW-0472">Membrane</keyword>
<dbReference type="EMBL" id="MNCJ02000319">
    <property type="protein sequence ID" value="KAF5809705.1"/>
    <property type="molecule type" value="Genomic_DNA"/>
</dbReference>
<organism evidence="3 4">
    <name type="scientific">Helianthus annuus</name>
    <name type="common">Common sunflower</name>
    <dbReference type="NCBI Taxonomy" id="4232"/>
    <lineage>
        <taxon>Eukaryota</taxon>
        <taxon>Viridiplantae</taxon>
        <taxon>Streptophyta</taxon>
        <taxon>Embryophyta</taxon>
        <taxon>Tracheophyta</taxon>
        <taxon>Spermatophyta</taxon>
        <taxon>Magnoliopsida</taxon>
        <taxon>eudicotyledons</taxon>
        <taxon>Gunneridae</taxon>
        <taxon>Pentapetalae</taxon>
        <taxon>asterids</taxon>
        <taxon>campanulids</taxon>
        <taxon>Asterales</taxon>
        <taxon>Asteraceae</taxon>
        <taxon>Asteroideae</taxon>
        <taxon>Heliantheae alliance</taxon>
        <taxon>Heliantheae</taxon>
        <taxon>Helianthus</taxon>
    </lineage>
</organism>
<reference evidence="3" key="2">
    <citation type="submission" date="2017-02" db="EMBL/GenBank/DDBJ databases">
        <title>Sunflower complete genome.</title>
        <authorList>
            <person name="Langlade N."/>
            <person name="Munos S."/>
        </authorList>
    </citation>
    <scope>NUCLEOTIDE SEQUENCE [LARGE SCALE GENOMIC DNA]</scope>
    <source>
        <tissue evidence="3">Leaves</tissue>
    </source>
</reference>
<dbReference type="Proteomes" id="UP000215914">
    <property type="component" value="Chromosome 10"/>
</dbReference>
<evidence type="ECO:0000313" key="2">
    <source>
        <dbReference type="EMBL" id="KAF5809705.1"/>
    </source>
</evidence>
<keyword evidence="1" id="KW-0812">Transmembrane</keyword>
<evidence type="ECO:0000313" key="3">
    <source>
        <dbReference type="EMBL" id="OTG11597.1"/>
    </source>
</evidence>
<name>A0A251TKE1_HELAN</name>
<keyword evidence="4" id="KW-1185">Reference proteome</keyword>
<dbReference type="AlphaFoldDB" id="A0A251TKE1"/>